<evidence type="ECO:0000256" key="22">
    <source>
        <dbReference type="ARBA" id="ARBA00045018"/>
    </source>
</evidence>
<evidence type="ECO:0000313" key="27">
    <source>
        <dbReference type="EMBL" id="GAA4648501.1"/>
    </source>
</evidence>
<comment type="catalytic activity">
    <reaction evidence="18">
        <text>L-histidyl-L-alpha-amino acid(out) = L-histidyl-L-alpha-amino acid(in)</text>
        <dbReference type="Rhea" id="RHEA:79379"/>
        <dbReference type="ChEBI" id="CHEBI:229964"/>
    </reaction>
</comment>
<keyword evidence="3" id="KW-0813">Transport</keyword>
<keyword evidence="4 25" id="KW-0812">Transmembrane</keyword>
<organism evidence="27 28">
    <name type="scientific">Kistimonas scapharcae</name>
    <dbReference type="NCBI Taxonomy" id="1036133"/>
    <lineage>
        <taxon>Bacteria</taxon>
        <taxon>Pseudomonadati</taxon>
        <taxon>Pseudomonadota</taxon>
        <taxon>Gammaproteobacteria</taxon>
        <taxon>Oceanospirillales</taxon>
        <taxon>Endozoicomonadaceae</taxon>
        <taxon>Kistimonas</taxon>
    </lineage>
</organism>
<feature type="transmembrane region" description="Helical" evidence="25">
    <location>
        <begin position="43"/>
        <end position="65"/>
    </location>
</feature>
<evidence type="ECO:0000256" key="18">
    <source>
        <dbReference type="ARBA" id="ARBA00044912"/>
    </source>
</evidence>
<dbReference type="PROSITE" id="PS50850">
    <property type="entry name" value="MFS"/>
    <property type="match status" value="1"/>
</dbReference>
<evidence type="ECO:0000256" key="14">
    <source>
        <dbReference type="ARBA" id="ARBA00044898"/>
    </source>
</evidence>
<feature type="domain" description="Major facilitator superfamily (MFS) profile" evidence="26">
    <location>
        <begin position="1"/>
        <end position="381"/>
    </location>
</feature>
<reference evidence="28" key="1">
    <citation type="journal article" date="2019" name="Int. J. Syst. Evol. Microbiol.">
        <title>The Global Catalogue of Microorganisms (GCM) 10K type strain sequencing project: providing services to taxonomists for standard genome sequencing and annotation.</title>
        <authorList>
            <consortium name="The Broad Institute Genomics Platform"/>
            <consortium name="The Broad Institute Genome Sequencing Center for Infectious Disease"/>
            <person name="Wu L."/>
            <person name="Ma J."/>
        </authorList>
    </citation>
    <scope>NUCLEOTIDE SEQUENCE [LARGE SCALE GENOMIC DNA]</scope>
    <source>
        <strain evidence="28">JCM 17805</strain>
    </source>
</reference>
<comment type="function">
    <text evidence="23">Lysosomal dipeptide uniporter that selectively exports lysine, arginine or histidine-containing dipeptides with a net positive charge from the lysosome lumen into the cytosol. Could play a role in a specific type of protein O-glycosylation indirectly regulating macrophages migration and tissue invasion. Also essential for liver homeostasis.</text>
</comment>
<evidence type="ECO:0000256" key="23">
    <source>
        <dbReference type="ARBA" id="ARBA00045709"/>
    </source>
</evidence>
<evidence type="ECO:0000256" key="6">
    <source>
        <dbReference type="ARBA" id="ARBA00023136"/>
    </source>
</evidence>
<comment type="catalytic activity">
    <reaction evidence="13">
        <text>L-alpha-aminoacyl-L-lysine(out) = L-alpha-aminoacyl-L-lysine(in)</text>
        <dbReference type="Rhea" id="RHEA:79383"/>
        <dbReference type="ChEBI" id="CHEBI:229966"/>
    </reaction>
</comment>
<evidence type="ECO:0000256" key="11">
    <source>
        <dbReference type="ARBA" id="ARBA00044884"/>
    </source>
</evidence>
<comment type="similarity">
    <text evidence="2">Belongs to the major facilitator superfamily.</text>
</comment>
<comment type="catalytic activity">
    <reaction evidence="9">
        <text>L-histidyl-glycine(out) = L-histidyl-glycine(in)</text>
        <dbReference type="Rhea" id="RHEA:79395"/>
        <dbReference type="ChEBI" id="CHEBI:229957"/>
    </reaction>
</comment>
<dbReference type="PANTHER" id="PTHR23512">
    <property type="entry name" value="MAJOR FACILITATOR SUPERFAMILY DOMAIN-CONTAINING PROTEIN 1"/>
    <property type="match status" value="1"/>
</dbReference>
<feature type="transmembrane region" description="Helical" evidence="25">
    <location>
        <begin position="12"/>
        <end position="31"/>
    </location>
</feature>
<evidence type="ECO:0000256" key="1">
    <source>
        <dbReference type="ARBA" id="ARBA00004155"/>
    </source>
</evidence>
<dbReference type="Gene3D" id="1.20.1250.20">
    <property type="entry name" value="MFS general substrate transporter like domains"/>
    <property type="match status" value="2"/>
</dbReference>
<evidence type="ECO:0000313" key="28">
    <source>
        <dbReference type="Proteomes" id="UP001500604"/>
    </source>
</evidence>
<feature type="transmembrane region" description="Helical" evidence="25">
    <location>
        <begin position="71"/>
        <end position="93"/>
    </location>
</feature>
<comment type="caution">
    <text evidence="27">The sequence shown here is derived from an EMBL/GenBank/DDBJ whole genome shotgun (WGS) entry which is preliminary data.</text>
</comment>
<keyword evidence="7" id="KW-0458">Lysosome</keyword>
<evidence type="ECO:0000256" key="8">
    <source>
        <dbReference type="ARBA" id="ARBA00044876"/>
    </source>
</evidence>
<feature type="transmembrane region" description="Helical" evidence="25">
    <location>
        <begin position="355"/>
        <end position="377"/>
    </location>
</feature>
<dbReference type="InterPro" id="IPR036259">
    <property type="entry name" value="MFS_trans_sf"/>
</dbReference>
<name>A0ABP8UZV0_9GAMM</name>
<evidence type="ECO:0000256" key="7">
    <source>
        <dbReference type="ARBA" id="ARBA00023228"/>
    </source>
</evidence>
<sequence length="405" mass="43806">MFVPALMDDLSISPAQIGFISSAFVCTYMVCQVPAGLMIDRWGARWAMFVALLAITLGCLLFSWADTWQMAVLGRMLMGVAAAAGITGCMYLAGNWYPAAWFPLIAGIIEMVAMLGGGAGSVMLETYDGQWRSAFLDMAVLAAAIAIAIALFVRDRPAFARDKNLNDPDESDPQALGLVDTLGKLMHLPVFWICAFYGGVIYALISSFAQLWCIPYLNSLYPECPRQVAEGTALIFLGLAVGTPLCGMMASLTGKNKPVLVGGAVLVAVAMWVVMYQPLSLLGMSAILFFMGLASGSYALVYGAVRNVVCSRIRATAIALLNALMLLGSPLFQPVSGWLLDRALASQGTLDATSYQVAMLPLLACMLLSIPLCFLINEQRPKRPARRLRHAHVWIVRGKWLNCIR</sequence>
<keyword evidence="6 25" id="KW-0472">Membrane</keyword>
<evidence type="ECO:0000256" key="15">
    <source>
        <dbReference type="ARBA" id="ARBA00044899"/>
    </source>
</evidence>
<protein>
    <recommendedName>
        <fullName evidence="21">Lysosomal dipeptide transporter MFSD1</fullName>
    </recommendedName>
    <alternativeName>
        <fullName evidence="22">Major facilitator superfamily domain-containing protein 1</fullName>
    </alternativeName>
</protein>
<evidence type="ECO:0000256" key="10">
    <source>
        <dbReference type="ARBA" id="ARBA00044881"/>
    </source>
</evidence>
<dbReference type="EMBL" id="BAABFL010000080">
    <property type="protein sequence ID" value="GAA4648501.1"/>
    <property type="molecule type" value="Genomic_DNA"/>
</dbReference>
<feature type="transmembrane region" description="Helical" evidence="25">
    <location>
        <begin position="232"/>
        <end position="252"/>
    </location>
</feature>
<comment type="catalytic activity">
    <reaction evidence="20">
        <text>L-lysyl-glycine(out) = L-lysyl-glycine(in)</text>
        <dbReference type="Rhea" id="RHEA:79407"/>
        <dbReference type="ChEBI" id="CHEBI:191202"/>
    </reaction>
</comment>
<evidence type="ECO:0000256" key="25">
    <source>
        <dbReference type="SAM" id="Phobius"/>
    </source>
</evidence>
<comment type="catalytic activity">
    <reaction evidence="19">
        <text>L-alanyl-L-lysine(out) = L-alanyl-L-lysine(in)</text>
        <dbReference type="Rhea" id="RHEA:79415"/>
        <dbReference type="ChEBI" id="CHEBI:192470"/>
    </reaction>
</comment>
<comment type="catalytic activity">
    <reaction evidence="17">
        <text>L-arginyl-glycine(out) = L-arginyl-glycine(in)</text>
        <dbReference type="Rhea" id="RHEA:79391"/>
        <dbReference type="ChEBI" id="CHEBI:229955"/>
    </reaction>
</comment>
<gene>
    <name evidence="27" type="ORF">GCM10023116_07700</name>
</gene>
<comment type="catalytic activity">
    <reaction evidence="15">
        <text>L-arginyl-L-alpha-amino acid(out) = L-arginyl-L-alpha-amino acid(in)</text>
        <dbReference type="Rhea" id="RHEA:79371"/>
        <dbReference type="ChEBI" id="CHEBI:84315"/>
    </reaction>
</comment>
<comment type="catalytic activity">
    <reaction evidence="10">
        <text>L-alpha-aminoacyl-L-arginine(out) = L-alpha-aminoacyl-L-arginine(in)</text>
        <dbReference type="Rhea" id="RHEA:79367"/>
        <dbReference type="ChEBI" id="CHEBI:229968"/>
    </reaction>
</comment>
<dbReference type="PANTHER" id="PTHR23512:SF3">
    <property type="entry name" value="MAJOR FACILITATOR SUPERFAMILY DOMAIN-CONTAINING PROTEIN 1"/>
    <property type="match status" value="1"/>
</dbReference>
<keyword evidence="28" id="KW-1185">Reference proteome</keyword>
<evidence type="ECO:0000256" key="13">
    <source>
        <dbReference type="ARBA" id="ARBA00044893"/>
    </source>
</evidence>
<evidence type="ECO:0000256" key="12">
    <source>
        <dbReference type="ARBA" id="ARBA00044891"/>
    </source>
</evidence>
<dbReference type="Proteomes" id="UP001500604">
    <property type="component" value="Unassembled WGS sequence"/>
</dbReference>
<feature type="transmembrane region" description="Helical" evidence="25">
    <location>
        <begin position="259"/>
        <end position="276"/>
    </location>
</feature>
<evidence type="ECO:0000256" key="20">
    <source>
        <dbReference type="ARBA" id="ARBA00044924"/>
    </source>
</evidence>
<comment type="catalytic activity">
    <reaction evidence="16">
        <text>L-lysyl-L-lysine(out) = L-lysyl-L-lysine(in)</text>
        <dbReference type="Rhea" id="RHEA:79403"/>
        <dbReference type="ChEBI" id="CHEBI:229956"/>
    </reaction>
</comment>
<evidence type="ECO:0000256" key="2">
    <source>
        <dbReference type="ARBA" id="ARBA00008335"/>
    </source>
</evidence>
<dbReference type="SUPFAM" id="SSF103473">
    <property type="entry name" value="MFS general substrate transporter"/>
    <property type="match status" value="1"/>
</dbReference>
<evidence type="ECO:0000259" key="26">
    <source>
        <dbReference type="PROSITE" id="PS50850"/>
    </source>
</evidence>
<evidence type="ECO:0000256" key="17">
    <source>
        <dbReference type="ARBA" id="ARBA00044903"/>
    </source>
</evidence>
<comment type="catalytic activity">
    <reaction evidence="8">
        <text>L-lysyl-L-alanine(out) = L-lysyl-L-alanine(in)</text>
        <dbReference type="Rhea" id="RHEA:79399"/>
        <dbReference type="ChEBI" id="CHEBI:229954"/>
    </reaction>
</comment>
<comment type="catalytic activity">
    <reaction evidence="14">
        <text>L-aspartyl-L-lysine(out) = L-aspartyl-L-lysine(in)</text>
        <dbReference type="Rhea" id="RHEA:79411"/>
        <dbReference type="ChEBI" id="CHEBI:229953"/>
    </reaction>
</comment>
<evidence type="ECO:0000256" key="19">
    <source>
        <dbReference type="ARBA" id="ARBA00044919"/>
    </source>
</evidence>
<proteinExistence type="inferred from homology"/>
<evidence type="ECO:0000256" key="4">
    <source>
        <dbReference type="ARBA" id="ARBA00022692"/>
    </source>
</evidence>
<comment type="subcellular location">
    <subcellularLocation>
        <location evidence="1">Lysosome membrane</location>
        <topology evidence="1">Multi-pass membrane protein</topology>
    </subcellularLocation>
</comment>
<comment type="subunit">
    <text evidence="24">Homodimer. Interacts with lysosomal protein GLMP (via lumenal domain); the interaction starts while both proteins are still in the endoplasmic reticulum and is required for stabilization of MFSD1 in lysosomes but has no direct effect on its targeting to lysosomes or transporter activity.</text>
</comment>
<keyword evidence="5 25" id="KW-1133">Transmembrane helix</keyword>
<dbReference type="InterPro" id="IPR052187">
    <property type="entry name" value="MFSD1"/>
</dbReference>
<dbReference type="Pfam" id="PF07690">
    <property type="entry name" value="MFS_1"/>
    <property type="match status" value="2"/>
</dbReference>
<feature type="transmembrane region" description="Helical" evidence="25">
    <location>
        <begin position="317"/>
        <end position="335"/>
    </location>
</feature>
<evidence type="ECO:0000256" key="16">
    <source>
        <dbReference type="ARBA" id="ARBA00044900"/>
    </source>
</evidence>
<accession>A0ABP8UZV0</accession>
<evidence type="ECO:0000256" key="3">
    <source>
        <dbReference type="ARBA" id="ARBA00022448"/>
    </source>
</evidence>
<evidence type="ECO:0000256" key="24">
    <source>
        <dbReference type="ARBA" id="ARBA00046376"/>
    </source>
</evidence>
<feature type="transmembrane region" description="Helical" evidence="25">
    <location>
        <begin position="190"/>
        <end position="212"/>
    </location>
</feature>
<comment type="catalytic activity">
    <reaction evidence="11">
        <text>L-alpha-aminoacyl-L-histidine(out) = L-alpha-aminoacyl-L-histidine(in)</text>
        <dbReference type="Rhea" id="RHEA:79375"/>
        <dbReference type="ChEBI" id="CHEBI:229967"/>
    </reaction>
</comment>
<feature type="transmembrane region" description="Helical" evidence="25">
    <location>
        <begin position="134"/>
        <end position="153"/>
    </location>
</feature>
<evidence type="ECO:0000256" key="9">
    <source>
        <dbReference type="ARBA" id="ARBA00044878"/>
    </source>
</evidence>
<feature type="transmembrane region" description="Helical" evidence="25">
    <location>
        <begin position="100"/>
        <end position="122"/>
    </location>
</feature>
<evidence type="ECO:0000256" key="21">
    <source>
        <dbReference type="ARBA" id="ARBA00044985"/>
    </source>
</evidence>
<dbReference type="CDD" id="cd06174">
    <property type="entry name" value="MFS"/>
    <property type="match status" value="1"/>
</dbReference>
<dbReference type="InterPro" id="IPR011701">
    <property type="entry name" value="MFS"/>
</dbReference>
<comment type="catalytic activity">
    <reaction evidence="12">
        <text>L-lysyl-L-alpha-amino acid(out) = L-lysyl-L-alpha-amino acid(in)</text>
        <dbReference type="Rhea" id="RHEA:79387"/>
        <dbReference type="ChEBI" id="CHEBI:229965"/>
    </reaction>
</comment>
<feature type="transmembrane region" description="Helical" evidence="25">
    <location>
        <begin position="282"/>
        <end position="305"/>
    </location>
</feature>
<dbReference type="InterPro" id="IPR020846">
    <property type="entry name" value="MFS_dom"/>
</dbReference>
<evidence type="ECO:0000256" key="5">
    <source>
        <dbReference type="ARBA" id="ARBA00022989"/>
    </source>
</evidence>